<reference evidence="4 5" key="1">
    <citation type="submission" date="2019-08" db="EMBL/GenBank/DDBJ databases">
        <title>Deep-cultivation of Planctomycetes and their phenomic and genomic characterization uncovers novel biology.</title>
        <authorList>
            <person name="Wiegand S."/>
            <person name="Jogler M."/>
            <person name="Boedeker C."/>
            <person name="Pinto D."/>
            <person name="Vollmers J."/>
            <person name="Rivas-Marin E."/>
            <person name="Kohn T."/>
            <person name="Peeters S.H."/>
            <person name="Heuer A."/>
            <person name="Rast P."/>
            <person name="Oberbeckmann S."/>
            <person name="Bunk B."/>
            <person name="Jeske O."/>
            <person name="Meyerdierks A."/>
            <person name="Storesund J.E."/>
            <person name="Kallscheuer N."/>
            <person name="Luecker S."/>
            <person name="Lage O.M."/>
            <person name="Pohl T."/>
            <person name="Merkel B.J."/>
            <person name="Hornburger P."/>
            <person name="Mueller R.-W."/>
            <person name="Bruemmer F."/>
            <person name="Labrenz M."/>
            <person name="Spormann A.M."/>
            <person name="Op den Camp H."/>
            <person name="Overmann J."/>
            <person name="Amann R."/>
            <person name="Jetten M.S.M."/>
            <person name="Mascher T."/>
            <person name="Medema M.H."/>
            <person name="Devos D.P."/>
            <person name="Kaster A.-K."/>
            <person name="Ovreas L."/>
            <person name="Rohde M."/>
            <person name="Galperin M.Y."/>
            <person name="Jogler C."/>
        </authorList>
    </citation>
    <scope>NUCLEOTIDE SEQUENCE [LARGE SCALE GENOMIC DNA]</scope>
    <source>
        <strain evidence="4 5">OJF2</strain>
    </source>
</reference>
<dbReference type="PANTHER" id="PTHR43855:SF1">
    <property type="entry name" value="THIOSULFATE SULFURTRANSFERASE"/>
    <property type="match status" value="1"/>
</dbReference>
<evidence type="ECO:0000313" key="4">
    <source>
        <dbReference type="EMBL" id="QEH38694.1"/>
    </source>
</evidence>
<evidence type="ECO:0000313" key="5">
    <source>
        <dbReference type="Proteomes" id="UP000324233"/>
    </source>
</evidence>
<keyword evidence="4" id="KW-0808">Transferase</keyword>
<gene>
    <name evidence="4" type="primary">sseA_3</name>
    <name evidence="4" type="ORF">OJF2_73000</name>
</gene>
<evidence type="ECO:0000259" key="3">
    <source>
        <dbReference type="PROSITE" id="PS50206"/>
    </source>
</evidence>
<sequence precursor="true">MPTTLLKICVPAASLVLSTLACPALADGPPAPRSAPALLSHDALQKRLGDAGLRILDARPKAEYEAGHIPGAVWVDGKAAQALAAKPGGLEDREAWQAWLAPLSIGPGTEVVVYDGKRQLDAARAWWLLRYLGVDRAGLLDGNFPLWKRSDRPVGTEAPASLPPSTFRVAFRKDRHATREDVLEALKAKSDRIIDARSDGEFAGTEKHSKRAGHIPGACHVEWTNLVDKDGRFLPPDALREKLAAQGVKPGEPVIAHCQGGGRASVDTFALERLGLPARNYYLGWSDWGNAEETPVSGTGDGSPK</sequence>
<dbReference type="PROSITE" id="PS50206">
    <property type="entry name" value="RHODANESE_3"/>
    <property type="match status" value="2"/>
</dbReference>
<dbReference type="Proteomes" id="UP000324233">
    <property type="component" value="Chromosome"/>
</dbReference>
<feature type="domain" description="Rhodanese" evidence="3">
    <location>
        <begin position="49"/>
        <end position="156"/>
    </location>
</feature>
<dbReference type="GO" id="GO:0016784">
    <property type="term" value="F:3-mercaptopyruvate sulfurtransferase activity"/>
    <property type="evidence" value="ECO:0007669"/>
    <property type="project" value="UniProtKB-EC"/>
</dbReference>
<dbReference type="Pfam" id="PF00581">
    <property type="entry name" value="Rhodanese"/>
    <property type="match status" value="2"/>
</dbReference>
<keyword evidence="4" id="KW-0670">Pyruvate</keyword>
<dbReference type="GO" id="GO:0004792">
    <property type="term" value="F:thiosulfate-cyanide sulfurtransferase activity"/>
    <property type="evidence" value="ECO:0007669"/>
    <property type="project" value="InterPro"/>
</dbReference>
<feature type="signal peptide" evidence="2">
    <location>
        <begin position="1"/>
        <end position="26"/>
    </location>
</feature>
<dbReference type="Gene3D" id="3.40.250.10">
    <property type="entry name" value="Rhodanese-like domain"/>
    <property type="match status" value="2"/>
</dbReference>
<dbReference type="OrthoDB" id="9770030at2"/>
<dbReference type="PROSITE" id="PS00380">
    <property type="entry name" value="RHODANESE_1"/>
    <property type="match status" value="1"/>
</dbReference>
<keyword evidence="5" id="KW-1185">Reference proteome</keyword>
<name>A0A5B9WEP2_9BACT</name>
<dbReference type="CDD" id="cd01449">
    <property type="entry name" value="TST_Repeat_2"/>
    <property type="match status" value="1"/>
</dbReference>
<dbReference type="InterPro" id="IPR036873">
    <property type="entry name" value="Rhodanese-like_dom_sf"/>
</dbReference>
<dbReference type="RefSeq" id="WP_148598111.1">
    <property type="nucleotide sequence ID" value="NZ_CP042997.1"/>
</dbReference>
<dbReference type="InterPro" id="IPR001307">
    <property type="entry name" value="Thiosulphate_STrfase_CS"/>
</dbReference>
<evidence type="ECO:0000256" key="2">
    <source>
        <dbReference type="SAM" id="SignalP"/>
    </source>
</evidence>
<dbReference type="PANTHER" id="PTHR43855">
    <property type="entry name" value="THIOSULFATE SULFURTRANSFERASE"/>
    <property type="match status" value="1"/>
</dbReference>
<feature type="chain" id="PRO_5022737291" evidence="2">
    <location>
        <begin position="27"/>
        <end position="305"/>
    </location>
</feature>
<dbReference type="KEGG" id="agv:OJF2_73000"/>
<protein>
    <submittedName>
        <fullName evidence="4">3-mercaptopyruvate sulfurtransferase</fullName>
        <ecNumber evidence="4">2.8.1.2</ecNumber>
    </submittedName>
</protein>
<dbReference type="InterPro" id="IPR001763">
    <property type="entry name" value="Rhodanese-like_dom"/>
</dbReference>
<dbReference type="EC" id="2.8.1.2" evidence="4"/>
<keyword evidence="2" id="KW-0732">Signal</keyword>
<evidence type="ECO:0000256" key="1">
    <source>
        <dbReference type="ARBA" id="ARBA00022737"/>
    </source>
</evidence>
<dbReference type="SMART" id="SM00450">
    <property type="entry name" value="RHOD"/>
    <property type="match status" value="2"/>
</dbReference>
<dbReference type="EMBL" id="CP042997">
    <property type="protein sequence ID" value="QEH38694.1"/>
    <property type="molecule type" value="Genomic_DNA"/>
</dbReference>
<dbReference type="PROSITE" id="PS51257">
    <property type="entry name" value="PROKAR_LIPOPROTEIN"/>
    <property type="match status" value="1"/>
</dbReference>
<accession>A0A5B9WEP2</accession>
<feature type="domain" description="Rhodanese" evidence="3">
    <location>
        <begin position="187"/>
        <end position="297"/>
    </location>
</feature>
<proteinExistence type="predicted"/>
<keyword evidence="1" id="KW-0677">Repeat</keyword>
<dbReference type="CDD" id="cd01448">
    <property type="entry name" value="TST_Repeat_1"/>
    <property type="match status" value="1"/>
</dbReference>
<dbReference type="SUPFAM" id="SSF52821">
    <property type="entry name" value="Rhodanese/Cell cycle control phosphatase"/>
    <property type="match status" value="2"/>
</dbReference>
<dbReference type="InterPro" id="IPR051126">
    <property type="entry name" value="Thiosulfate_sulfurtransferase"/>
</dbReference>
<dbReference type="AlphaFoldDB" id="A0A5B9WEP2"/>
<organism evidence="4 5">
    <name type="scientific">Aquisphaera giovannonii</name>
    <dbReference type="NCBI Taxonomy" id="406548"/>
    <lineage>
        <taxon>Bacteria</taxon>
        <taxon>Pseudomonadati</taxon>
        <taxon>Planctomycetota</taxon>
        <taxon>Planctomycetia</taxon>
        <taxon>Isosphaerales</taxon>
        <taxon>Isosphaeraceae</taxon>
        <taxon>Aquisphaera</taxon>
    </lineage>
</organism>